<evidence type="ECO:0000256" key="1">
    <source>
        <dbReference type="ARBA" id="ARBA00004202"/>
    </source>
</evidence>
<proteinExistence type="inferred from homology"/>
<dbReference type="InterPro" id="IPR003593">
    <property type="entry name" value="AAA+_ATPase"/>
</dbReference>
<evidence type="ECO:0000256" key="2">
    <source>
        <dbReference type="ARBA" id="ARBA00005417"/>
    </source>
</evidence>
<evidence type="ECO:0000256" key="9">
    <source>
        <dbReference type="ARBA" id="ARBA00023136"/>
    </source>
</evidence>
<evidence type="ECO:0000256" key="3">
    <source>
        <dbReference type="ARBA" id="ARBA00022448"/>
    </source>
</evidence>
<evidence type="ECO:0000256" key="8">
    <source>
        <dbReference type="ARBA" id="ARBA00022967"/>
    </source>
</evidence>
<dbReference type="GO" id="GO:0005524">
    <property type="term" value="F:ATP binding"/>
    <property type="evidence" value="ECO:0007669"/>
    <property type="project" value="UniProtKB-KW"/>
</dbReference>
<dbReference type="Proteomes" id="UP000473885">
    <property type="component" value="Unassembled WGS sequence"/>
</dbReference>
<dbReference type="InterPro" id="IPR017871">
    <property type="entry name" value="ABC_transporter-like_CS"/>
</dbReference>
<comment type="caution">
    <text evidence="12">The sequence shown here is derived from an EMBL/GenBank/DDBJ whole genome shotgun (WGS) entry which is preliminary data.</text>
</comment>
<dbReference type="PROSITE" id="PS50893">
    <property type="entry name" value="ABC_TRANSPORTER_2"/>
    <property type="match status" value="2"/>
</dbReference>
<dbReference type="CDD" id="cd03226">
    <property type="entry name" value="ABC_cobalt_CbiO_domain2"/>
    <property type="match status" value="1"/>
</dbReference>
<dbReference type="GO" id="GO:0042626">
    <property type="term" value="F:ATPase-coupled transmembrane transporter activity"/>
    <property type="evidence" value="ECO:0007669"/>
    <property type="project" value="TreeGrafter"/>
</dbReference>
<sequence length="498" mass="55427">MKSIINVKDLDYSYDNNGLQLKNINLEIKSGEVVVLIGKSGCGKSSITRVLNGLVPNFYEGKLTGAAIIKGKNLNELKSWEIGKLAGNVFQDPRSQFFANEVAGEIAFGCENYGLSHSEIAKKVNMSAKDMNIHDLLDKSIHTLSYGMRQKVAIASAKAINPDIYIMDEPSANLDIQSTRLLANLIENLKQCGKTVIIAEHRLYYLTHLADKYLFMKNGEMQREFKPEELLALKNEQLIQLGLRETNLIRLKKRKSIKHSSNLVSLELENVSKKFDEYTILQNISVKCKRGEVIALIGGNGTGKSTLGKILAGLLKESSGNILVNGEKLRFKKRLSKIWYIPQDLDSQLFGEDLIDELLTGVRNKKELIHKATSILSDLGLSEFVDKHPSTLSGGQKQRLALGVALIYDAPIIILDEPTSGLDGSNMRRVANIIKDMSNKGKTIIIITHDVEFALNACNRVLKIKNGSLIEDYPLESASRLLVSMGYVQEKEEKYAVY</sequence>
<dbReference type="InterPro" id="IPR050095">
    <property type="entry name" value="ECF_ABC_transporter_ATP-bd"/>
</dbReference>
<dbReference type="EMBL" id="SXDP01000006">
    <property type="protein sequence ID" value="NEZ47270.1"/>
    <property type="molecule type" value="Genomic_DNA"/>
</dbReference>
<dbReference type="FunFam" id="3.40.50.300:FF:000224">
    <property type="entry name" value="Energy-coupling factor transporter ATP-binding protein EcfA"/>
    <property type="match status" value="1"/>
</dbReference>
<comment type="function">
    <text evidence="10">Probably part of an ABC transporter complex. Responsible for energy coupling to the transport system.</text>
</comment>
<name>A0A6M0RC56_9CLOT</name>
<evidence type="ECO:0000256" key="10">
    <source>
        <dbReference type="ARBA" id="ARBA00025157"/>
    </source>
</evidence>
<dbReference type="Gene3D" id="3.40.50.300">
    <property type="entry name" value="P-loop containing nucleotide triphosphate hydrolases"/>
    <property type="match status" value="2"/>
</dbReference>
<dbReference type="RefSeq" id="WP_163249341.1">
    <property type="nucleotide sequence ID" value="NZ_SXDP01000006.1"/>
</dbReference>
<dbReference type="SUPFAM" id="SSF52540">
    <property type="entry name" value="P-loop containing nucleoside triphosphate hydrolases"/>
    <property type="match status" value="2"/>
</dbReference>
<keyword evidence="9" id="KW-0472">Membrane</keyword>
<keyword evidence="13" id="KW-1185">Reference proteome</keyword>
<feature type="domain" description="ABC transporter" evidence="11">
    <location>
        <begin position="5"/>
        <end position="243"/>
    </location>
</feature>
<accession>A0A6M0RC56</accession>
<keyword evidence="4" id="KW-1003">Cell membrane</keyword>
<dbReference type="CDD" id="cd03225">
    <property type="entry name" value="ABC_cobalt_CbiO_domain1"/>
    <property type="match status" value="1"/>
</dbReference>
<keyword evidence="6" id="KW-0547">Nucleotide-binding</keyword>
<feature type="domain" description="ABC transporter" evidence="11">
    <location>
        <begin position="266"/>
        <end position="491"/>
    </location>
</feature>
<dbReference type="InterPro" id="IPR003439">
    <property type="entry name" value="ABC_transporter-like_ATP-bd"/>
</dbReference>
<protein>
    <submittedName>
        <fullName evidence="12">Energy-coupling factor ABC transporter ATP-binding protein</fullName>
    </submittedName>
</protein>
<reference evidence="12 13" key="1">
    <citation type="submission" date="2019-04" db="EMBL/GenBank/DDBJ databases">
        <title>Genome sequencing of Clostridium botulinum Groups I-IV and Clostridium butyricum.</title>
        <authorList>
            <person name="Brunt J."/>
            <person name="Van Vliet A.H.M."/>
            <person name="Stringer S.C."/>
            <person name="Carter A.T."/>
            <person name="Peck M.W."/>
        </authorList>
    </citation>
    <scope>NUCLEOTIDE SEQUENCE [LARGE SCALE GENOMIC DNA]</scope>
    <source>
        <strain evidence="12 13">IFR 18/094</strain>
    </source>
</reference>
<dbReference type="GO" id="GO:0043190">
    <property type="term" value="C:ATP-binding cassette (ABC) transporter complex"/>
    <property type="evidence" value="ECO:0007669"/>
    <property type="project" value="TreeGrafter"/>
</dbReference>
<dbReference type="PANTHER" id="PTHR43553:SF23">
    <property type="entry name" value="ABC TRANSPORTER ATP-BINDING COMPONENT"/>
    <property type="match status" value="1"/>
</dbReference>
<keyword evidence="8" id="KW-1278">Translocase</keyword>
<keyword evidence="3" id="KW-0813">Transport</keyword>
<dbReference type="SMART" id="SM00382">
    <property type="entry name" value="AAA"/>
    <property type="match status" value="2"/>
</dbReference>
<gene>
    <name evidence="12" type="ORF">FDF74_08640</name>
</gene>
<dbReference type="InterPro" id="IPR015856">
    <property type="entry name" value="ABC_transpr_CbiO/EcfA_su"/>
</dbReference>
<dbReference type="AlphaFoldDB" id="A0A6M0RC56"/>
<keyword evidence="7 12" id="KW-0067">ATP-binding</keyword>
<comment type="similarity">
    <text evidence="2">Belongs to the ABC transporter superfamily.</text>
</comment>
<evidence type="ECO:0000256" key="6">
    <source>
        <dbReference type="ARBA" id="ARBA00022741"/>
    </source>
</evidence>
<evidence type="ECO:0000313" key="12">
    <source>
        <dbReference type="EMBL" id="NEZ47270.1"/>
    </source>
</evidence>
<dbReference type="PROSITE" id="PS00211">
    <property type="entry name" value="ABC_TRANSPORTER_1"/>
    <property type="match status" value="1"/>
</dbReference>
<dbReference type="Pfam" id="PF00005">
    <property type="entry name" value="ABC_tran"/>
    <property type="match status" value="2"/>
</dbReference>
<evidence type="ECO:0000259" key="11">
    <source>
        <dbReference type="PROSITE" id="PS50893"/>
    </source>
</evidence>
<dbReference type="GO" id="GO:0016887">
    <property type="term" value="F:ATP hydrolysis activity"/>
    <property type="evidence" value="ECO:0007669"/>
    <property type="project" value="InterPro"/>
</dbReference>
<evidence type="ECO:0000256" key="7">
    <source>
        <dbReference type="ARBA" id="ARBA00022840"/>
    </source>
</evidence>
<comment type="subcellular location">
    <subcellularLocation>
        <location evidence="1">Cell membrane</location>
        <topology evidence="1">Peripheral membrane protein</topology>
    </subcellularLocation>
</comment>
<keyword evidence="5" id="KW-0677">Repeat</keyword>
<organism evidence="12 13">
    <name type="scientific">Clostridium niameyense</name>
    <dbReference type="NCBI Taxonomy" id="1622073"/>
    <lineage>
        <taxon>Bacteria</taxon>
        <taxon>Bacillati</taxon>
        <taxon>Bacillota</taxon>
        <taxon>Clostridia</taxon>
        <taxon>Eubacteriales</taxon>
        <taxon>Clostridiaceae</taxon>
        <taxon>Clostridium</taxon>
    </lineage>
</organism>
<evidence type="ECO:0000256" key="4">
    <source>
        <dbReference type="ARBA" id="ARBA00022475"/>
    </source>
</evidence>
<evidence type="ECO:0000313" key="13">
    <source>
        <dbReference type="Proteomes" id="UP000473885"/>
    </source>
</evidence>
<evidence type="ECO:0000256" key="5">
    <source>
        <dbReference type="ARBA" id="ARBA00022737"/>
    </source>
</evidence>
<dbReference type="PANTHER" id="PTHR43553">
    <property type="entry name" value="HEAVY METAL TRANSPORTER"/>
    <property type="match status" value="1"/>
</dbReference>
<dbReference type="InterPro" id="IPR027417">
    <property type="entry name" value="P-loop_NTPase"/>
</dbReference>